<reference evidence="1 2" key="1">
    <citation type="journal article" date="2022" name="Syst. Appl. Microbiol.">
        <title>Natronocalculus amylovorans gen. nov., sp. nov., and Natranaeroarchaeum aerophilus sp. nov., dominant culturable amylolytic natronoarchaea from hypersaline soda lakes in southwestern Siberia.</title>
        <authorList>
            <person name="Sorokin D.Y."/>
            <person name="Elcheninov A.G."/>
            <person name="Khizhniak T.V."/>
            <person name="Koenen M."/>
            <person name="Bale N.J."/>
            <person name="Damste J.S.S."/>
            <person name="Kublanov I.V."/>
        </authorList>
    </citation>
    <scope>NUCLEOTIDE SEQUENCE [LARGE SCALE GENOMIC DNA]</scope>
    <source>
        <strain evidence="1 2">AArc-St1-1</strain>
    </source>
</reference>
<gene>
    <name evidence="1" type="ORF">AArcSt11_07725</name>
</gene>
<protein>
    <submittedName>
        <fullName evidence="1">YkgJ family cysteine cluster protein</fullName>
    </submittedName>
</protein>
<comment type="caution">
    <text evidence="1">The sequence shown here is derived from an EMBL/GenBank/DDBJ whole genome shotgun (WGS) entry which is preliminary data.</text>
</comment>
<dbReference type="EMBL" id="JAKRVY010000003">
    <property type="protein sequence ID" value="MCL9813541.1"/>
    <property type="molecule type" value="Genomic_DNA"/>
</dbReference>
<keyword evidence="2" id="KW-1185">Reference proteome</keyword>
<dbReference type="InterPro" id="IPR005358">
    <property type="entry name" value="Puta_zinc/iron-chelating_dom"/>
</dbReference>
<dbReference type="Pfam" id="PF03692">
    <property type="entry name" value="CxxCxxCC"/>
    <property type="match status" value="1"/>
</dbReference>
<evidence type="ECO:0000313" key="2">
    <source>
        <dbReference type="Proteomes" id="UP001202674"/>
    </source>
</evidence>
<dbReference type="Proteomes" id="UP001202674">
    <property type="component" value="Unassembled WGS sequence"/>
</dbReference>
<sequence>MSTTITRSSSPDTVVATERRGTGCVALFAAPPERVFVSTDQTGQRVEVYPDREVIVEFDPDLTFECVDDCTWCCQHGVLLYDRDFLGLAERANLNESTTEFRGHDFVRREEKDREEHVAEDGAACYFLREDGLCALHAEHDWKPARCSVFPLAVTLEDGELHVDIRDSAHEHCEGLNVSERRVIDELDAFLPEILWELDNPDSDREL</sequence>
<organism evidence="1 2">
    <name type="scientific">Natranaeroarchaeum aerophilus</name>
    <dbReference type="NCBI Taxonomy" id="2917711"/>
    <lineage>
        <taxon>Archaea</taxon>
        <taxon>Methanobacteriati</taxon>
        <taxon>Methanobacteriota</taxon>
        <taxon>Stenosarchaea group</taxon>
        <taxon>Halobacteria</taxon>
        <taxon>Halobacteriales</taxon>
        <taxon>Natronoarchaeaceae</taxon>
        <taxon>Natranaeroarchaeum</taxon>
    </lineage>
</organism>
<dbReference type="AlphaFoldDB" id="A0AAE3FR01"/>
<accession>A0AAE3FR01</accession>
<proteinExistence type="predicted"/>
<evidence type="ECO:0000313" key="1">
    <source>
        <dbReference type="EMBL" id="MCL9813541.1"/>
    </source>
</evidence>
<name>A0AAE3FR01_9EURY</name>